<reference evidence="5 6" key="1">
    <citation type="journal article" date="2006" name="Nat. Biotechnol.">
        <title>Genome sequence of the ubiquitous hydrocarbon-degrading marine bacterium Alcanivorax borkumensis.</title>
        <authorList>
            <person name="Schneiker S."/>
            <person name="Martins dos Santos V.A.P."/>
            <person name="Bartels D."/>
            <person name="Bekel T."/>
            <person name="Brecht M."/>
            <person name="Buhrmester J."/>
            <person name="Chernikova T.N."/>
            <person name="Denaro R."/>
            <person name="Ferrer M."/>
            <person name="Gertler C."/>
            <person name="Goesmann A."/>
            <person name="Golyshina O.V."/>
            <person name="Kaminski F."/>
            <person name="Khachane A.N."/>
            <person name="Lang S."/>
            <person name="Linke B."/>
            <person name="McHardy A.C."/>
            <person name="Meyer F."/>
            <person name="Nechitaylo T."/>
            <person name="Puehler A."/>
            <person name="Regenhardt D."/>
            <person name="Rupp O."/>
            <person name="Sabirova J.S."/>
            <person name="Selbitschka W."/>
            <person name="Yakimov M.M."/>
            <person name="Timmis K.N."/>
            <person name="Vorhoelter F.-J."/>
            <person name="Weidner S."/>
            <person name="Kaiser O."/>
            <person name="Golyshin P.N."/>
        </authorList>
    </citation>
    <scope>NUCLEOTIDE SEQUENCE [LARGE SCALE GENOMIC DNA]</scope>
    <source>
        <strain evidence="6">ATCC 700651 / DSM 11573 / NCIMB 13689 / SK2</strain>
    </source>
</reference>
<sequence length="238" mass="26857">MEFKDVMARRHSVRAFTDQPVSEKVLNKLLSTAASAPSWSNTQPYQIAVAKGEVLEDLRQTLPPMFDELMDLAKGSKFKQLKAMVTKKGMPDGDFKPVTDYPKDLQPRRSATGYQLYELLGIQRDDKQARHQQMRENFRFFNAPVAVFIFVHEGLDVYSALDAGIFLQSLMLAATDAGLATCAQGALAIWRSPLEKHFNIPENYKLLCGMSLGYEADETINQFKPERQPLEALLVPKK</sequence>
<dbReference type="STRING" id="393595.ABO_1697"/>
<dbReference type="InterPro" id="IPR029479">
    <property type="entry name" value="Nitroreductase"/>
</dbReference>
<keyword evidence="6" id="KW-1185">Reference proteome</keyword>
<dbReference type="PANTHER" id="PTHR23026:SF90">
    <property type="entry name" value="IODOTYROSINE DEIODINASE 1"/>
    <property type="match status" value="1"/>
</dbReference>
<evidence type="ECO:0000256" key="3">
    <source>
        <dbReference type="ARBA" id="ARBA00023002"/>
    </source>
</evidence>
<evidence type="ECO:0000313" key="6">
    <source>
        <dbReference type="Proteomes" id="UP000008871"/>
    </source>
</evidence>
<dbReference type="Proteomes" id="UP000008871">
    <property type="component" value="Chromosome"/>
</dbReference>
<name>Q0VNV3_ALCBS</name>
<evidence type="ECO:0000256" key="1">
    <source>
        <dbReference type="ARBA" id="ARBA00022630"/>
    </source>
</evidence>
<protein>
    <submittedName>
        <fullName evidence="5">Nitrobenzoate reductase, putative</fullName>
    </submittedName>
</protein>
<dbReference type="Pfam" id="PF00881">
    <property type="entry name" value="Nitroreductase"/>
    <property type="match status" value="1"/>
</dbReference>
<evidence type="ECO:0000256" key="2">
    <source>
        <dbReference type="ARBA" id="ARBA00022643"/>
    </source>
</evidence>
<keyword evidence="1" id="KW-0285">Flavoprotein</keyword>
<dbReference type="KEGG" id="abo:ABO_1697"/>
<keyword evidence="3" id="KW-0560">Oxidoreductase</keyword>
<evidence type="ECO:0000313" key="5">
    <source>
        <dbReference type="EMBL" id="CAL17145.1"/>
    </source>
</evidence>
<dbReference type="eggNOG" id="COG0778">
    <property type="taxonomic scope" value="Bacteria"/>
</dbReference>
<dbReference type="RefSeq" id="WP_011588978.1">
    <property type="nucleotide sequence ID" value="NC_008260.1"/>
</dbReference>
<dbReference type="SUPFAM" id="SSF55469">
    <property type="entry name" value="FMN-dependent nitroreductase-like"/>
    <property type="match status" value="1"/>
</dbReference>
<dbReference type="InterPro" id="IPR000415">
    <property type="entry name" value="Nitroreductase-like"/>
</dbReference>
<proteinExistence type="predicted"/>
<keyword evidence="2" id="KW-0288">FMN</keyword>
<dbReference type="OrthoDB" id="9784375at2"/>
<feature type="domain" description="Nitroreductase" evidence="4">
    <location>
        <begin position="8"/>
        <end position="214"/>
    </location>
</feature>
<evidence type="ECO:0000259" key="4">
    <source>
        <dbReference type="Pfam" id="PF00881"/>
    </source>
</evidence>
<dbReference type="InterPro" id="IPR050627">
    <property type="entry name" value="Nitroreductase/BluB"/>
</dbReference>
<accession>Q0VNV3</accession>
<organism evidence="5 6">
    <name type="scientific">Alcanivorax borkumensis (strain ATCC 700651 / DSM 11573 / NCIMB 13689 / SK2)</name>
    <dbReference type="NCBI Taxonomy" id="393595"/>
    <lineage>
        <taxon>Bacteria</taxon>
        <taxon>Pseudomonadati</taxon>
        <taxon>Pseudomonadota</taxon>
        <taxon>Gammaproteobacteria</taxon>
        <taxon>Oceanospirillales</taxon>
        <taxon>Alcanivoracaceae</taxon>
        <taxon>Alcanivorax</taxon>
    </lineage>
</organism>
<gene>
    <name evidence="5" type="primary">pnb</name>
    <name evidence="5" type="ordered locus">ABO_1697</name>
</gene>
<dbReference type="PANTHER" id="PTHR23026">
    <property type="entry name" value="NADPH NITROREDUCTASE"/>
    <property type="match status" value="1"/>
</dbReference>
<dbReference type="HOGENOM" id="CLU_070764_9_1_6"/>
<dbReference type="Gene3D" id="3.40.109.10">
    <property type="entry name" value="NADH Oxidase"/>
    <property type="match status" value="1"/>
</dbReference>
<dbReference type="AlphaFoldDB" id="Q0VNV3"/>
<dbReference type="GO" id="GO:0016491">
    <property type="term" value="F:oxidoreductase activity"/>
    <property type="evidence" value="ECO:0007669"/>
    <property type="project" value="UniProtKB-KW"/>
</dbReference>
<dbReference type="CDD" id="cd02136">
    <property type="entry name" value="PnbA_NfnB-like"/>
    <property type="match status" value="1"/>
</dbReference>
<dbReference type="EMBL" id="AM286690">
    <property type="protein sequence ID" value="CAL17145.1"/>
    <property type="molecule type" value="Genomic_DNA"/>
</dbReference>